<dbReference type="AlphaFoldDB" id="H2ZC49"/>
<protein>
    <submittedName>
        <fullName evidence="5">Uncharacterized protein</fullName>
    </submittedName>
</protein>
<dbReference type="InParanoid" id="H2ZC49"/>
<dbReference type="InterPro" id="IPR005343">
    <property type="entry name" value="Noc2"/>
</dbReference>
<reference evidence="5" key="3">
    <citation type="submission" date="2025-09" db="UniProtKB">
        <authorList>
            <consortium name="Ensembl"/>
        </authorList>
    </citation>
    <scope>IDENTIFICATION</scope>
</reference>
<dbReference type="PANTHER" id="PTHR12687">
    <property type="entry name" value="NUCLEOLAR COMPLEX 2 AND RAD4-RELATED"/>
    <property type="match status" value="1"/>
</dbReference>
<keyword evidence="3" id="KW-0539">Nucleus</keyword>
<dbReference type="HOGENOM" id="CLU_1124207_0_0_1"/>
<dbReference type="GO" id="GO:0030691">
    <property type="term" value="C:Noc2p-Noc3p complex"/>
    <property type="evidence" value="ECO:0007669"/>
    <property type="project" value="TreeGrafter"/>
</dbReference>
<accession>H2ZC49</accession>
<dbReference type="GO" id="GO:0003714">
    <property type="term" value="F:transcription corepressor activity"/>
    <property type="evidence" value="ECO:0007669"/>
    <property type="project" value="TreeGrafter"/>
</dbReference>
<proteinExistence type="inferred from homology"/>
<evidence type="ECO:0000256" key="4">
    <source>
        <dbReference type="SAM" id="MobiDB-lite"/>
    </source>
</evidence>
<dbReference type="GO" id="GO:0042393">
    <property type="term" value="F:histone binding"/>
    <property type="evidence" value="ECO:0007669"/>
    <property type="project" value="TreeGrafter"/>
</dbReference>
<reference evidence="5" key="2">
    <citation type="submission" date="2025-08" db="UniProtKB">
        <authorList>
            <consortium name="Ensembl"/>
        </authorList>
    </citation>
    <scope>IDENTIFICATION</scope>
</reference>
<dbReference type="GO" id="GO:0000122">
    <property type="term" value="P:negative regulation of transcription by RNA polymerase II"/>
    <property type="evidence" value="ECO:0007669"/>
    <property type="project" value="TreeGrafter"/>
</dbReference>
<dbReference type="GeneTree" id="ENSGT00390000010057"/>
<dbReference type="OMA" id="IMAGKSH"/>
<dbReference type="STRING" id="51511.ENSCSAVP00000015165"/>
<feature type="compositionally biased region" description="Acidic residues" evidence="4">
    <location>
        <begin position="200"/>
        <end position="215"/>
    </location>
</feature>
<keyword evidence="6" id="KW-1185">Reference proteome</keyword>
<dbReference type="GO" id="GO:0030690">
    <property type="term" value="C:Noc1p-Noc2p complex"/>
    <property type="evidence" value="ECO:0007669"/>
    <property type="project" value="TreeGrafter"/>
</dbReference>
<dbReference type="Ensembl" id="ENSCSAVT00000015339.1">
    <property type="protein sequence ID" value="ENSCSAVP00000015165.1"/>
    <property type="gene ID" value="ENSCSAVG00000008892.1"/>
</dbReference>
<evidence type="ECO:0000313" key="5">
    <source>
        <dbReference type="Ensembl" id="ENSCSAVP00000015165.1"/>
    </source>
</evidence>
<comment type="subcellular location">
    <subcellularLocation>
        <location evidence="1">Nucleus</location>
    </subcellularLocation>
</comment>
<dbReference type="GO" id="GO:0042273">
    <property type="term" value="P:ribosomal large subunit biogenesis"/>
    <property type="evidence" value="ECO:0007669"/>
    <property type="project" value="TreeGrafter"/>
</dbReference>
<organism evidence="5 6">
    <name type="scientific">Ciona savignyi</name>
    <name type="common">Pacific transparent sea squirt</name>
    <dbReference type="NCBI Taxonomy" id="51511"/>
    <lineage>
        <taxon>Eukaryota</taxon>
        <taxon>Metazoa</taxon>
        <taxon>Chordata</taxon>
        <taxon>Tunicata</taxon>
        <taxon>Ascidiacea</taxon>
        <taxon>Phlebobranchia</taxon>
        <taxon>Cionidae</taxon>
        <taxon>Ciona</taxon>
    </lineage>
</organism>
<dbReference type="GO" id="GO:0005654">
    <property type="term" value="C:nucleoplasm"/>
    <property type="evidence" value="ECO:0007669"/>
    <property type="project" value="TreeGrafter"/>
</dbReference>
<dbReference type="Proteomes" id="UP000007875">
    <property type="component" value="Unassembled WGS sequence"/>
</dbReference>
<evidence type="ECO:0000256" key="2">
    <source>
        <dbReference type="ARBA" id="ARBA00005907"/>
    </source>
</evidence>
<feature type="region of interest" description="Disordered" evidence="4">
    <location>
        <begin position="157"/>
        <end position="247"/>
    </location>
</feature>
<evidence type="ECO:0000313" key="6">
    <source>
        <dbReference type="Proteomes" id="UP000007875"/>
    </source>
</evidence>
<dbReference type="Pfam" id="PF03715">
    <property type="entry name" value="Noc2"/>
    <property type="match status" value="1"/>
</dbReference>
<sequence>MSNSQLKEKSYRDGTMDQVYDLLMTYLNTQAHTVAFPEMTVPTIVMLKKFIKTCKNMSYSKMMKQIVDRALEQGDFITKKRSDVTFSVTDINAVVAWEKELKETNLPFKKHYASYRKNRERELSQQIADKDRNVEERLPAVERTKLMEKSKLKDREEFGELFGESSDEEDAKMDFEKAIQDGPPKKRKLQEIMENAPSSDDSEVDVESDDEESEEEKVVEKKVKHAPVTLENEDEDIVEDFHFSDSD</sequence>
<name>H2ZC49_CIOSA</name>
<evidence type="ECO:0000256" key="3">
    <source>
        <dbReference type="ARBA" id="ARBA00023242"/>
    </source>
</evidence>
<reference evidence="6" key="1">
    <citation type="submission" date="2003-08" db="EMBL/GenBank/DDBJ databases">
        <authorList>
            <person name="Birren B."/>
            <person name="Nusbaum C."/>
            <person name="Abebe A."/>
            <person name="Abouelleil A."/>
            <person name="Adekoya E."/>
            <person name="Ait-zahra M."/>
            <person name="Allen N."/>
            <person name="Allen T."/>
            <person name="An P."/>
            <person name="Anderson M."/>
            <person name="Anderson S."/>
            <person name="Arachchi H."/>
            <person name="Armbruster J."/>
            <person name="Bachantsang P."/>
            <person name="Baldwin J."/>
            <person name="Barry A."/>
            <person name="Bayul T."/>
            <person name="Blitshsteyn B."/>
            <person name="Bloom T."/>
            <person name="Blye J."/>
            <person name="Boguslavskiy L."/>
            <person name="Borowsky M."/>
            <person name="Boukhgalter B."/>
            <person name="Brunache A."/>
            <person name="Butler J."/>
            <person name="Calixte N."/>
            <person name="Calvo S."/>
            <person name="Camarata J."/>
            <person name="Campo K."/>
            <person name="Chang J."/>
            <person name="Cheshatsang Y."/>
            <person name="Citroen M."/>
            <person name="Collymore A."/>
            <person name="Considine T."/>
            <person name="Cook A."/>
            <person name="Cooke P."/>
            <person name="Corum B."/>
            <person name="Cuomo C."/>
            <person name="David R."/>
            <person name="Dawoe T."/>
            <person name="Degray S."/>
            <person name="Dodge S."/>
            <person name="Dooley K."/>
            <person name="Dorje P."/>
            <person name="Dorjee K."/>
            <person name="Dorris L."/>
            <person name="Duffey N."/>
            <person name="Dupes A."/>
            <person name="Elkins T."/>
            <person name="Engels R."/>
            <person name="Erickson J."/>
            <person name="Farina A."/>
            <person name="Faro S."/>
            <person name="Ferreira P."/>
            <person name="Fischer H."/>
            <person name="Fitzgerald M."/>
            <person name="Foley K."/>
            <person name="Gage D."/>
            <person name="Galagan J."/>
            <person name="Gearin G."/>
            <person name="Gnerre S."/>
            <person name="Gnirke A."/>
            <person name="Goyette A."/>
            <person name="Graham J."/>
            <person name="Grandbois E."/>
            <person name="Gyaltsen K."/>
            <person name="Hafez N."/>
            <person name="Hagopian D."/>
            <person name="Hagos B."/>
            <person name="Hall J."/>
            <person name="Hatcher B."/>
            <person name="Heller A."/>
            <person name="Higgins H."/>
            <person name="Honan T."/>
            <person name="Horn A."/>
            <person name="Houde N."/>
            <person name="Hughes L."/>
            <person name="Hulme W."/>
            <person name="Husby E."/>
            <person name="Iliev I."/>
            <person name="Jaffe D."/>
            <person name="Jones C."/>
            <person name="Kamal M."/>
            <person name="Kamat A."/>
            <person name="Kamvysselis M."/>
            <person name="Karlsson E."/>
            <person name="Kells C."/>
            <person name="Kieu A."/>
            <person name="Kisner P."/>
            <person name="Kodira C."/>
            <person name="Kulbokas E."/>
            <person name="Labutti K."/>
            <person name="Lama D."/>
            <person name="Landers T."/>
            <person name="Leger J."/>
            <person name="Levine S."/>
            <person name="Lewis D."/>
            <person name="Lewis T."/>
            <person name="Lindblad-toh K."/>
            <person name="Liu X."/>
            <person name="Lokyitsang T."/>
            <person name="Lokyitsang Y."/>
            <person name="Lucien O."/>
            <person name="Lui A."/>
            <person name="Ma L.J."/>
            <person name="Mabbitt R."/>
            <person name="Macdonald J."/>
            <person name="Maclean C."/>
            <person name="Major J."/>
            <person name="Manning J."/>
            <person name="Marabella R."/>
            <person name="Maru K."/>
            <person name="Matthews C."/>
            <person name="Mauceli E."/>
            <person name="Mccarthy M."/>
            <person name="Mcdonough S."/>
            <person name="Mcghee T."/>
            <person name="Meldrim J."/>
            <person name="Meneus L."/>
            <person name="Mesirov J."/>
            <person name="Mihalev A."/>
            <person name="Mihova T."/>
            <person name="Mikkelsen T."/>
            <person name="Mlenga V."/>
            <person name="Moru K."/>
            <person name="Mozes J."/>
            <person name="Mulrain L."/>
            <person name="Munson G."/>
            <person name="Naylor J."/>
            <person name="Newes C."/>
            <person name="Nguyen C."/>
            <person name="Nguyen N."/>
            <person name="Nguyen T."/>
            <person name="Nicol R."/>
            <person name="Nielsen C."/>
            <person name="Nizzari M."/>
            <person name="Norbu C."/>
            <person name="Norbu N."/>
            <person name="O'donnell P."/>
            <person name="Okoawo O."/>
            <person name="O'leary S."/>
            <person name="Omotosho B."/>
            <person name="O'neill K."/>
            <person name="Osman S."/>
            <person name="Parker S."/>
            <person name="Perrin D."/>
            <person name="Phunkhang P."/>
            <person name="Piqani B."/>
            <person name="Purcell S."/>
            <person name="Rachupka T."/>
            <person name="Ramasamy U."/>
            <person name="Rameau R."/>
            <person name="Ray V."/>
            <person name="Raymond C."/>
            <person name="Retta R."/>
            <person name="Richardson S."/>
            <person name="Rise C."/>
            <person name="Rodriguez J."/>
            <person name="Rogers J."/>
            <person name="Rogov P."/>
            <person name="Rutman M."/>
            <person name="Schupbach R."/>
            <person name="Seaman C."/>
            <person name="Settipalli S."/>
            <person name="Sharpe T."/>
            <person name="Sheridan J."/>
            <person name="Sherpa N."/>
            <person name="Shi J."/>
            <person name="Smirnov S."/>
            <person name="Smith C."/>
            <person name="Sougnez C."/>
            <person name="Spencer B."/>
            <person name="Stalker J."/>
            <person name="Stange-thomann N."/>
            <person name="Stavropoulos S."/>
            <person name="Stetson K."/>
            <person name="Stone C."/>
            <person name="Stone S."/>
            <person name="Stubbs M."/>
            <person name="Talamas J."/>
            <person name="Tchuinga P."/>
            <person name="Tenzing P."/>
            <person name="Tesfaye S."/>
            <person name="Theodore J."/>
            <person name="Thoulutsang Y."/>
            <person name="Topham K."/>
            <person name="Towey S."/>
            <person name="Tsamla T."/>
            <person name="Tsomo N."/>
            <person name="Vallee D."/>
            <person name="Vassiliev H."/>
            <person name="Venkataraman V."/>
            <person name="Vinson J."/>
            <person name="Vo A."/>
            <person name="Wade C."/>
            <person name="Wang S."/>
            <person name="Wangchuk T."/>
            <person name="Wangdi T."/>
            <person name="Whittaker C."/>
            <person name="Wilkinson J."/>
            <person name="Wu Y."/>
            <person name="Wyman D."/>
            <person name="Yadav S."/>
            <person name="Yang S."/>
            <person name="Yang X."/>
            <person name="Yeager S."/>
            <person name="Yee E."/>
            <person name="Young G."/>
            <person name="Zainoun J."/>
            <person name="Zembeck L."/>
            <person name="Zimmer A."/>
            <person name="Zody M."/>
            <person name="Lander E."/>
        </authorList>
    </citation>
    <scope>NUCLEOTIDE SEQUENCE [LARGE SCALE GENOMIC DNA]</scope>
</reference>
<evidence type="ECO:0000256" key="1">
    <source>
        <dbReference type="ARBA" id="ARBA00004123"/>
    </source>
</evidence>
<dbReference type="GO" id="GO:0005730">
    <property type="term" value="C:nucleolus"/>
    <property type="evidence" value="ECO:0007669"/>
    <property type="project" value="TreeGrafter"/>
</dbReference>
<dbReference type="eggNOG" id="KOG2256">
    <property type="taxonomic scope" value="Eukaryota"/>
</dbReference>
<dbReference type="PANTHER" id="PTHR12687:SF4">
    <property type="entry name" value="NUCLEOLAR COMPLEX PROTEIN 2 HOMOLOG"/>
    <property type="match status" value="1"/>
</dbReference>
<comment type="similarity">
    <text evidence="2">Belongs to the NOC2 family.</text>
</comment>